<keyword evidence="2" id="KW-1185">Reference proteome</keyword>
<dbReference type="Proteomes" id="UP001387447">
    <property type="component" value="Unassembled WGS sequence"/>
</dbReference>
<evidence type="ECO:0000313" key="1">
    <source>
        <dbReference type="EMBL" id="MEK9515251.1"/>
    </source>
</evidence>
<gene>
    <name evidence="1" type="ORF">AAEJ74_27445</name>
</gene>
<protein>
    <submittedName>
        <fullName evidence="1">Uncharacterized protein</fullName>
    </submittedName>
</protein>
<comment type="caution">
    <text evidence="1">The sequence shown here is derived from an EMBL/GenBank/DDBJ whole genome shotgun (WGS) entry which is preliminary data.</text>
</comment>
<accession>A0ABU9ETN8</accession>
<organism evidence="1 2">
    <name type="scientific">Limnospira fusiformis PMC 851.14</name>
    <dbReference type="NCBI Taxonomy" id="2219512"/>
    <lineage>
        <taxon>Bacteria</taxon>
        <taxon>Bacillati</taxon>
        <taxon>Cyanobacteriota</taxon>
        <taxon>Cyanophyceae</taxon>
        <taxon>Oscillatoriophycideae</taxon>
        <taxon>Oscillatoriales</taxon>
        <taxon>Sirenicapillariaceae</taxon>
        <taxon>Limnospira</taxon>
    </lineage>
</organism>
<proteinExistence type="predicted"/>
<sequence>MWHGLLRYDTIFSAVIKLDSVPAPSQKMKTDKLFYRIFLWQPELIAELVPGIPTDCQFDYSA</sequence>
<name>A0ABU9ETN8_LIMFS</name>
<evidence type="ECO:0000313" key="2">
    <source>
        <dbReference type="Proteomes" id="UP001387447"/>
    </source>
</evidence>
<reference evidence="1 2" key="1">
    <citation type="journal article" date="2024" name="Front. Microbiol.">
        <title>Transcriptomic insights into the dominance of two phototrophs throughout the water column of a tropical hypersaline-alkaline crater lake (Dziani Dzaha, Mayotte).</title>
        <authorList>
            <person name="Duperron S."/>
            <person name="Halary S."/>
            <person name="Bouly J.-P."/>
            <person name="Roussel T."/>
            <person name="Hugoni M."/>
            <person name="Bruto M."/>
            <person name="Oger P."/>
            <person name="Duval C."/>
            <person name="Woo A."/>
            <person name="Jezequiel D."/>
            <person name="Ader M."/>
            <person name="Leboulanger C."/>
            <person name="Agogue H."/>
            <person name="Grossi V."/>
            <person name="Trousselier M."/>
            <person name="Bernard C."/>
        </authorList>
    </citation>
    <scope>NUCLEOTIDE SEQUENCE [LARGE SCALE GENOMIC DNA]</scope>
    <source>
        <strain evidence="1 2">PMC 851.14</strain>
    </source>
</reference>
<feature type="non-terminal residue" evidence="1">
    <location>
        <position position="62"/>
    </location>
</feature>
<dbReference type="EMBL" id="JBBWYZ010000034">
    <property type="protein sequence ID" value="MEK9515251.1"/>
    <property type="molecule type" value="Genomic_DNA"/>
</dbReference>